<organism evidence="2 3">
    <name type="scientific">Amanita thiersii Skay4041</name>
    <dbReference type="NCBI Taxonomy" id="703135"/>
    <lineage>
        <taxon>Eukaryota</taxon>
        <taxon>Fungi</taxon>
        <taxon>Dikarya</taxon>
        <taxon>Basidiomycota</taxon>
        <taxon>Agaricomycotina</taxon>
        <taxon>Agaricomycetes</taxon>
        <taxon>Agaricomycetidae</taxon>
        <taxon>Agaricales</taxon>
        <taxon>Pluteineae</taxon>
        <taxon>Amanitaceae</taxon>
        <taxon>Amanita</taxon>
    </lineage>
</organism>
<name>A0A2A9NMR6_9AGAR</name>
<keyword evidence="1" id="KW-0812">Transmembrane</keyword>
<evidence type="ECO:0000313" key="2">
    <source>
        <dbReference type="EMBL" id="PFH49020.1"/>
    </source>
</evidence>
<dbReference type="Proteomes" id="UP000242287">
    <property type="component" value="Unassembled WGS sequence"/>
</dbReference>
<dbReference type="AlphaFoldDB" id="A0A2A9NMR6"/>
<evidence type="ECO:0000256" key="1">
    <source>
        <dbReference type="SAM" id="Phobius"/>
    </source>
</evidence>
<protein>
    <recommendedName>
        <fullName evidence="4">Transmembrane protein</fullName>
    </recommendedName>
</protein>
<gene>
    <name evidence="2" type="ORF">AMATHDRAFT_148596</name>
</gene>
<dbReference type="EMBL" id="KZ302042">
    <property type="protein sequence ID" value="PFH49020.1"/>
    <property type="molecule type" value="Genomic_DNA"/>
</dbReference>
<reference evidence="2 3" key="1">
    <citation type="submission" date="2014-02" db="EMBL/GenBank/DDBJ databases">
        <title>Transposable element dynamics among asymbiotic and ectomycorrhizal Amanita fungi.</title>
        <authorList>
            <consortium name="DOE Joint Genome Institute"/>
            <person name="Hess J."/>
            <person name="Skrede I."/>
            <person name="Wolfe B."/>
            <person name="LaButti K."/>
            <person name="Ohm R.A."/>
            <person name="Grigoriev I.V."/>
            <person name="Pringle A."/>
        </authorList>
    </citation>
    <scope>NUCLEOTIDE SEQUENCE [LARGE SCALE GENOMIC DNA]</scope>
    <source>
        <strain evidence="2 3">SKay4041</strain>
    </source>
</reference>
<feature type="transmembrane region" description="Helical" evidence="1">
    <location>
        <begin position="140"/>
        <end position="161"/>
    </location>
</feature>
<sequence length="170" mass="18987">MPRTQIHDIEAQTAAIASPAPAYTQGAQTPSTHCYPNMFDDFFGIPVTRESLHDNSNSYFPPPYPESLPGYSLRAEPATLAMYLFKFGFLFPPFWIMGVVILLSPLSAPEESWLPAKSEEERLSILSEIRKVEVKWAKRCLCALITLILVAVTTGLAVWVAHISSQPKYQ</sequence>
<evidence type="ECO:0008006" key="4">
    <source>
        <dbReference type="Google" id="ProtNLM"/>
    </source>
</evidence>
<proteinExistence type="predicted"/>
<dbReference type="OrthoDB" id="3358294at2759"/>
<keyword evidence="3" id="KW-1185">Reference proteome</keyword>
<evidence type="ECO:0000313" key="3">
    <source>
        <dbReference type="Proteomes" id="UP000242287"/>
    </source>
</evidence>
<keyword evidence="1" id="KW-1133">Transmembrane helix</keyword>
<accession>A0A2A9NMR6</accession>
<keyword evidence="1" id="KW-0472">Membrane</keyword>
<feature type="transmembrane region" description="Helical" evidence="1">
    <location>
        <begin position="80"/>
        <end position="103"/>
    </location>
</feature>